<accession>A0AAD7EDH3</accession>
<keyword evidence="2" id="KW-1185">Reference proteome</keyword>
<dbReference type="EMBL" id="JARIHO010000065">
    <property type="protein sequence ID" value="KAJ7314713.1"/>
    <property type="molecule type" value="Genomic_DNA"/>
</dbReference>
<name>A0AAD7EDH3_9AGAR</name>
<gene>
    <name evidence="1" type="ORF">DFH08DRAFT_972464</name>
</gene>
<dbReference type="Proteomes" id="UP001218218">
    <property type="component" value="Unassembled WGS sequence"/>
</dbReference>
<comment type="caution">
    <text evidence="1">The sequence shown here is derived from an EMBL/GenBank/DDBJ whole genome shotgun (WGS) entry which is preliminary data.</text>
</comment>
<reference evidence="1" key="1">
    <citation type="submission" date="2023-03" db="EMBL/GenBank/DDBJ databases">
        <title>Massive genome expansion in bonnet fungi (Mycena s.s.) driven by repeated elements and novel gene families across ecological guilds.</title>
        <authorList>
            <consortium name="Lawrence Berkeley National Laboratory"/>
            <person name="Harder C.B."/>
            <person name="Miyauchi S."/>
            <person name="Viragh M."/>
            <person name="Kuo A."/>
            <person name="Thoen E."/>
            <person name="Andreopoulos B."/>
            <person name="Lu D."/>
            <person name="Skrede I."/>
            <person name="Drula E."/>
            <person name="Henrissat B."/>
            <person name="Morin E."/>
            <person name="Kohler A."/>
            <person name="Barry K."/>
            <person name="LaButti K."/>
            <person name="Morin E."/>
            <person name="Salamov A."/>
            <person name="Lipzen A."/>
            <person name="Mereny Z."/>
            <person name="Hegedus B."/>
            <person name="Baldrian P."/>
            <person name="Stursova M."/>
            <person name="Weitz H."/>
            <person name="Taylor A."/>
            <person name="Grigoriev I.V."/>
            <person name="Nagy L.G."/>
            <person name="Martin F."/>
            <person name="Kauserud H."/>
        </authorList>
    </citation>
    <scope>NUCLEOTIDE SEQUENCE</scope>
    <source>
        <strain evidence="1">CBHHK002</strain>
    </source>
</reference>
<evidence type="ECO:0000313" key="1">
    <source>
        <dbReference type="EMBL" id="KAJ7314713.1"/>
    </source>
</evidence>
<evidence type="ECO:0000313" key="2">
    <source>
        <dbReference type="Proteomes" id="UP001218218"/>
    </source>
</evidence>
<protein>
    <submittedName>
        <fullName evidence="1">Uncharacterized protein</fullName>
    </submittedName>
</protein>
<dbReference type="AlphaFoldDB" id="A0AAD7EDH3"/>
<proteinExistence type="predicted"/>
<organism evidence="1 2">
    <name type="scientific">Mycena albidolilacea</name>
    <dbReference type="NCBI Taxonomy" id="1033008"/>
    <lineage>
        <taxon>Eukaryota</taxon>
        <taxon>Fungi</taxon>
        <taxon>Dikarya</taxon>
        <taxon>Basidiomycota</taxon>
        <taxon>Agaricomycotina</taxon>
        <taxon>Agaricomycetes</taxon>
        <taxon>Agaricomycetidae</taxon>
        <taxon>Agaricales</taxon>
        <taxon>Marasmiineae</taxon>
        <taxon>Mycenaceae</taxon>
        <taxon>Mycena</taxon>
    </lineage>
</organism>
<sequence>MSPRPHLPFPAPAVLSAPSALPLPSHPASTSAPHSSRTPIPPCVHTAAAPSSCALPYPSHPVALLCSRHAPVPPHNLVPCAPDDAHTIHARLLYTKAARIDRGILASLCTRIAMLTDPTHASLLWSATPSPTLPSTHHTYRHALSALARHQRPPHHPCISHPLSALLSDPISSNVTQLPHLMPAPVAVLLHFTCMPINTALGRIDLIAAAAA</sequence>